<sequence length="648" mass="69980">MARRVLEKTTFSTGELAPELWGRSDLNAYGNGAARLRNVFIEPSGGVRRRPGIRLVDDLDGPVRLIPFEFNTQQTYLMAFGDYRGTIYRDGVAIISFETPFGVDHHALLSWTQSADTLLVVHPDVAPMRLTRTGAVEGESGEGNWQLTDWAWRENTVKRLQPYYKFVEPAVAITPSGTSGTVTITASSDLFVAGHVGTFWRVQGIEGEITVVTSATVASIALKETLPDASETQDFEEQVFSSVRGWPRSVTFHQDRMVIGGSRDLPNRLWMSKSGDLFNFDLGEGLDDEAIEFALLADQVNAITGIFAGRHLQVFTSGSEWMVTGDPLTPANIQVTRQTRIGSRADRNVPLVNVDGATIFAARSGRELREFLFTDVEQAYGAADLALLSRHLVQSPVDQAFDADRRLLHVVMGDGSLGTLTLYRSEAITAWSAQSIAGGAFRGVTVVGGQVYLSIERGGRFYLGRFDETCGLDLAITQQIGSGEDPRRHWGGMGDLEGVNLAIWAGGVLYREVPVIGGTVSLPEGAGAVDGIEAGLPFTHEITALPPAGSDGTRPHGGNALRLIAVTFRVQQSGQLRVDTGRGLRDVPLGNGRRGGDNDADYSGDVSLRALGWRRGSGAANSGLWHIAGDLPWPFLLLGVASELGVND</sequence>
<dbReference type="AlphaFoldDB" id="A0A1Y2LA83"/>
<dbReference type="OrthoDB" id="5438497at2"/>
<evidence type="ECO:0000313" key="3">
    <source>
        <dbReference type="Proteomes" id="UP000193396"/>
    </source>
</evidence>
<protein>
    <submittedName>
        <fullName evidence="2">Uncharacterized protein</fullName>
    </submittedName>
</protein>
<dbReference type="EMBL" id="JFKB01000008">
    <property type="protein sequence ID" value="OSQ47446.1"/>
    <property type="molecule type" value="Genomic_DNA"/>
</dbReference>
<dbReference type="RefSeq" id="WP_085619525.1">
    <property type="nucleotide sequence ID" value="NZ_JFKB01000008.1"/>
</dbReference>
<feature type="region of interest" description="Disordered" evidence="1">
    <location>
        <begin position="581"/>
        <end position="600"/>
    </location>
</feature>
<gene>
    <name evidence="2" type="ORF">TALK_12990</name>
</gene>
<dbReference type="STRING" id="1293890.TALK_12990"/>
<organism evidence="2 3">
    <name type="scientific">Thalassospira alkalitolerans</name>
    <dbReference type="NCBI Taxonomy" id="1293890"/>
    <lineage>
        <taxon>Bacteria</taxon>
        <taxon>Pseudomonadati</taxon>
        <taxon>Pseudomonadota</taxon>
        <taxon>Alphaproteobacteria</taxon>
        <taxon>Rhodospirillales</taxon>
        <taxon>Thalassospiraceae</taxon>
        <taxon>Thalassospira</taxon>
    </lineage>
</organism>
<evidence type="ECO:0000313" key="2">
    <source>
        <dbReference type="EMBL" id="OSQ47446.1"/>
    </source>
</evidence>
<accession>A0A1Y2LA83</accession>
<dbReference type="Proteomes" id="UP000193396">
    <property type="component" value="Unassembled WGS sequence"/>
</dbReference>
<evidence type="ECO:0000256" key="1">
    <source>
        <dbReference type="SAM" id="MobiDB-lite"/>
    </source>
</evidence>
<comment type="caution">
    <text evidence="2">The sequence shown here is derived from an EMBL/GenBank/DDBJ whole genome shotgun (WGS) entry which is preliminary data.</text>
</comment>
<name>A0A1Y2LA83_9PROT</name>
<keyword evidence="3" id="KW-1185">Reference proteome</keyword>
<proteinExistence type="predicted"/>
<reference evidence="2 3" key="1">
    <citation type="submission" date="2014-03" db="EMBL/GenBank/DDBJ databases">
        <title>The draft genome sequence of Thalassospira alkalitolerans JCM 18968.</title>
        <authorList>
            <person name="Lai Q."/>
            <person name="Shao Z."/>
        </authorList>
    </citation>
    <scope>NUCLEOTIDE SEQUENCE [LARGE SCALE GENOMIC DNA]</scope>
    <source>
        <strain evidence="2 3">JCM 18968</strain>
    </source>
</reference>